<organism evidence="1 2">
    <name type="scientific">Endozoicomonas montiporae</name>
    <dbReference type="NCBI Taxonomy" id="1027273"/>
    <lineage>
        <taxon>Bacteria</taxon>
        <taxon>Pseudomonadati</taxon>
        <taxon>Pseudomonadota</taxon>
        <taxon>Gammaproteobacteria</taxon>
        <taxon>Oceanospirillales</taxon>
        <taxon>Endozoicomonadaceae</taxon>
        <taxon>Endozoicomonas</taxon>
    </lineage>
</organism>
<dbReference type="RefSeq" id="WP_034872795.1">
    <property type="nucleotide sequence ID" value="NZ_JOKG01000001.1"/>
</dbReference>
<dbReference type="Proteomes" id="UP000028006">
    <property type="component" value="Unassembled WGS sequence"/>
</dbReference>
<keyword evidence="2" id="KW-1185">Reference proteome</keyword>
<gene>
    <name evidence="1" type="ORF">GZ77_02445</name>
</gene>
<dbReference type="AlphaFoldDB" id="A0A081NAN8"/>
<dbReference type="EMBL" id="JOKG01000001">
    <property type="protein sequence ID" value="KEQ15511.1"/>
    <property type="molecule type" value="Genomic_DNA"/>
</dbReference>
<comment type="caution">
    <text evidence="1">The sequence shown here is derived from an EMBL/GenBank/DDBJ whole genome shotgun (WGS) entry which is preliminary data.</text>
</comment>
<proteinExistence type="predicted"/>
<evidence type="ECO:0000313" key="1">
    <source>
        <dbReference type="EMBL" id="KEQ15511.1"/>
    </source>
</evidence>
<evidence type="ECO:0000313" key="2">
    <source>
        <dbReference type="Proteomes" id="UP000028006"/>
    </source>
</evidence>
<sequence>MNVLTSTPVAHSDTVHRMPEYAPETLDQYDLQIWHSRYHCPLHTWLSQARVKTNSNSITCYFILYIEYRDFSRASRYSEFSFNSLEEALRFRSERAETIELKSISPKMTSRYPIIPIPLSKCDYEQVILGRGTIP</sequence>
<reference evidence="1 2" key="1">
    <citation type="submission" date="2014-06" db="EMBL/GenBank/DDBJ databases">
        <title>Whole Genome Sequences of Three Symbiotic Endozoicomonas Bacteria.</title>
        <authorList>
            <person name="Neave M.J."/>
            <person name="Apprill A."/>
            <person name="Voolstra C.R."/>
        </authorList>
    </citation>
    <scope>NUCLEOTIDE SEQUENCE [LARGE SCALE GENOMIC DNA]</scope>
    <source>
        <strain evidence="1 2">LMG 24815</strain>
    </source>
</reference>
<protein>
    <submittedName>
        <fullName evidence="1">Uncharacterized protein</fullName>
    </submittedName>
</protein>
<accession>A0A081NAN8</accession>
<dbReference type="eggNOG" id="ENOG502ZR3J">
    <property type="taxonomic scope" value="Bacteria"/>
</dbReference>
<name>A0A081NAN8_9GAMM</name>